<dbReference type="GO" id="GO:0006612">
    <property type="term" value="P:protein targeting to membrane"/>
    <property type="evidence" value="ECO:0007669"/>
    <property type="project" value="TreeGrafter"/>
</dbReference>
<evidence type="ECO:0000256" key="4">
    <source>
        <dbReference type="ARBA" id="ARBA00018463"/>
    </source>
</evidence>
<keyword evidence="6" id="KW-0472">Membrane</keyword>
<dbReference type="GO" id="GO:0005789">
    <property type="term" value="C:endoplasmic reticulum membrane"/>
    <property type="evidence" value="ECO:0007669"/>
    <property type="project" value="UniProtKB-SubCell"/>
</dbReference>
<evidence type="ECO:0000256" key="7">
    <source>
        <dbReference type="SAM" id="MobiDB-lite"/>
    </source>
</evidence>
<evidence type="ECO:0000256" key="3">
    <source>
        <dbReference type="ARBA" id="ARBA00011396"/>
    </source>
</evidence>
<feature type="compositionally biased region" description="Low complexity" evidence="7">
    <location>
        <begin position="101"/>
        <end position="116"/>
    </location>
</feature>
<feature type="compositionally biased region" description="Pro residues" evidence="7">
    <location>
        <begin position="233"/>
        <end position="246"/>
    </location>
</feature>
<gene>
    <name evidence="9" type="ORF">FA15DRAFT_155041</name>
</gene>
<feature type="compositionally biased region" description="Polar residues" evidence="7">
    <location>
        <begin position="158"/>
        <end position="167"/>
    </location>
</feature>
<protein>
    <recommendedName>
        <fullName evidence="4">Ras modification protein ERF4</fullName>
    </recommendedName>
</protein>
<feature type="compositionally biased region" description="Polar residues" evidence="7">
    <location>
        <begin position="124"/>
        <end position="135"/>
    </location>
</feature>
<comment type="subunit">
    <text evidence="3">Interacts with ERF2.</text>
</comment>
<dbReference type="Proteomes" id="UP000307440">
    <property type="component" value="Unassembled WGS sequence"/>
</dbReference>
<dbReference type="InterPro" id="IPR051371">
    <property type="entry name" value="Ras_palmitoyltransferase"/>
</dbReference>
<feature type="compositionally biased region" description="Basic and acidic residues" evidence="7">
    <location>
        <begin position="12"/>
        <end position="22"/>
    </location>
</feature>
<dbReference type="AlphaFoldDB" id="A0A5C3KIM7"/>
<keyword evidence="10" id="KW-1185">Reference proteome</keyword>
<comment type="similarity">
    <text evidence="2">Belongs to the ERF4 family.</text>
</comment>
<dbReference type="PANTHER" id="PTHR13254">
    <property type="entry name" value="GOLGI AUTOANTIGEN, GOLGIN SUBFAMILY A, 7"/>
    <property type="match status" value="1"/>
</dbReference>
<accession>A0A5C3KIM7</accession>
<dbReference type="STRING" id="230819.A0A5C3KIM7"/>
<feature type="compositionally biased region" description="Polar residues" evidence="7">
    <location>
        <begin position="71"/>
        <end position="93"/>
    </location>
</feature>
<evidence type="ECO:0000256" key="6">
    <source>
        <dbReference type="ARBA" id="ARBA00023136"/>
    </source>
</evidence>
<feature type="region of interest" description="Disordered" evidence="7">
    <location>
        <begin position="1"/>
        <end position="259"/>
    </location>
</feature>
<evidence type="ECO:0000256" key="1">
    <source>
        <dbReference type="ARBA" id="ARBA00004406"/>
    </source>
</evidence>
<keyword evidence="5" id="KW-0256">Endoplasmic reticulum</keyword>
<name>A0A5C3KIM7_COPMA</name>
<dbReference type="InterPro" id="IPR019383">
    <property type="entry name" value="Golgin_A_7/ERF4"/>
</dbReference>
<dbReference type="PANTHER" id="PTHR13254:SF0">
    <property type="entry name" value="GOLGIN SUBFAMILY A MEMBER 7_ERF4 DOMAIN-CONTAINING PROTEIN"/>
    <property type="match status" value="1"/>
</dbReference>
<evidence type="ECO:0000313" key="10">
    <source>
        <dbReference type="Proteomes" id="UP000307440"/>
    </source>
</evidence>
<dbReference type="EMBL" id="ML210320">
    <property type="protein sequence ID" value="TFK19902.1"/>
    <property type="molecule type" value="Genomic_DNA"/>
</dbReference>
<proteinExistence type="inferred from homology"/>
<comment type="subcellular location">
    <subcellularLocation>
        <location evidence="1">Endoplasmic reticulum membrane</location>
        <topology evidence="1">Peripheral membrane protein</topology>
    </subcellularLocation>
</comment>
<dbReference type="GO" id="GO:0031211">
    <property type="term" value="C:endoplasmic reticulum palmitoyltransferase complex"/>
    <property type="evidence" value="ECO:0007669"/>
    <property type="project" value="TreeGrafter"/>
</dbReference>
<organism evidence="9 10">
    <name type="scientific">Coprinopsis marcescibilis</name>
    <name type="common">Agaric fungus</name>
    <name type="synonym">Psathyrella marcescibilis</name>
    <dbReference type="NCBI Taxonomy" id="230819"/>
    <lineage>
        <taxon>Eukaryota</taxon>
        <taxon>Fungi</taxon>
        <taxon>Dikarya</taxon>
        <taxon>Basidiomycota</taxon>
        <taxon>Agaricomycotina</taxon>
        <taxon>Agaricomycetes</taxon>
        <taxon>Agaricomycetidae</taxon>
        <taxon>Agaricales</taxon>
        <taxon>Agaricineae</taxon>
        <taxon>Psathyrellaceae</taxon>
        <taxon>Coprinopsis</taxon>
    </lineage>
</organism>
<sequence length="426" mass="45965">MTAESTAISPPEAKDEANKGIEVEVEAEADPGGVPASSNQSEEDASTTRESAEDSLPGDRTLVASEENDMAANSTAEKTLPASSAQHTRSGSKSSDRLEGAATDTVHTTTKATTAAMDYPVWDPTSSDPLKNSFVSDLAEKRQQEQQQTQDTTLVAGDQTQDATMVANTLAEKEEDEEDVADSSQFLKPDGGHEPGHPTAVTGGATNGSANDLSLPIPSPVPSRRPSALQLKPPSPQPWDLIPPPGDNMKRKGLGVGPSIASNLAASQQRSPNGRPLVPKSSYYFGPPGPESAYGTPPMGRIGIHHPREILRVERDYTGGEVIQFAPIYPLELENRITPTQFLESMNTINETLISAHSLRHAFLDNLVSVVSLQLSRLVMSTHFEKEMKRLRTVINDLNVMIYNPVGLNILWPGDVAFLFLEIEYY</sequence>
<evidence type="ECO:0000256" key="2">
    <source>
        <dbReference type="ARBA" id="ARBA00007732"/>
    </source>
</evidence>
<feature type="domain" description="Golgin subfamily A member 7/ERF4" evidence="8">
    <location>
        <begin position="310"/>
        <end position="422"/>
    </location>
</feature>
<evidence type="ECO:0000256" key="5">
    <source>
        <dbReference type="ARBA" id="ARBA00022824"/>
    </source>
</evidence>
<dbReference type="Pfam" id="PF10256">
    <property type="entry name" value="Erf4"/>
    <property type="match status" value="1"/>
</dbReference>
<evidence type="ECO:0000259" key="8">
    <source>
        <dbReference type="Pfam" id="PF10256"/>
    </source>
</evidence>
<evidence type="ECO:0000313" key="9">
    <source>
        <dbReference type="EMBL" id="TFK19902.1"/>
    </source>
</evidence>
<dbReference type="OrthoDB" id="2190159at2759"/>
<reference evidence="9 10" key="1">
    <citation type="journal article" date="2019" name="Nat. Ecol. Evol.">
        <title>Megaphylogeny resolves global patterns of mushroom evolution.</title>
        <authorList>
            <person name="Varga T."/>
            <person name="Krizsan K."/>
            <person name="Foldi C."/>
            <person name="Dima B."/>
            <person name="Sanchez-Garcia M."/>
            <person name="Sanchez-Ramirez S."/>
            <person name="Szollosi G.J."/>
            <person name="Szarkandi J.G."/>
            <person name="Papp V."/>
            <person name="Albert L."/>
            <person name="Andreopoulos W."/>
            <person name="Angelini C."/>
            <person name="Antonin V."/>
            <person name="Barry K.W."/>
            <person name="Bougher N.L."/>
            <person name="Buchanan P."/>
            <person name="Buyck B."/>
            <person name="Bense V."/>
            <person name="Catcheside P."/>
            <person name="Chovatia M."/>
            <person name="Cooper J."/>
            <person name="Damon W."/>
            <person name="Desjardin D."/>
            <person name="Finy P."/>
            <person name="Geml J."/>
            <person name="Haridas S."/>
            <person name="Hughes K."/>
            <person name="Justo A."/>
            <person name="Karasinski D."/>
            <person name="Kautmanova I."/>
            <person name="Kiss B."/>
            <person name="Kocsube S."/>
            <person name="Kotiranta H."/>
            <person name="LaButti K.M."/>
            <person name="Lechner B.E."/>
            <person name="Liimatainen K."/>
            <person name="Lipzen A."/>
            <person name="Lukacs Z."/>
            <person name="Mihaltcheva S."/>
            <person name="Morgado L.N."/>
            <person name="Niskanen T."/>
            <person name="Noordeloos M.E."/>
            <person name="Ohm R.A."/>
            <person name="Ortiz-Santana B."/>
            <person name="Ovrebo C."/>
            <person name="Racz N."/>
            <person name="Riley R."/>
            <person name="Savchenko A."/>
            <person name="Shiryaev A."/>
            <person name="Soop K."/>
            <person name="Spirin V."/>
            <person name="Szebenyi C."/>
            <person name="Tomsovsky M."/>
            <person name="Tulloss R.E."/>
            <person name="Uehling J."/>
            <person name="Grigoriev I.V."/>
            <person name="Vagvolgyi C."/>
            <person name="Papp T."/>
            <person name="Martin F.M."/>
            <person name="Miettinen O."/>
            <person name="Hibbett D.S."/>
            <person name="Nagy L.G."/>
        </authorList>
    </citation>
    <scope>NUCLEOTIDE SEQUENCE [LARGE SCALE GENOMIC DNA]</scope>
    <source>
        <strain evidence="9 10">CBS 121175</strain>
    </source>
</reference>